<evidence type="ECO:0000256" key="1">
    <source>
        <dbReference type="ARBA" id="ARBA00022679"/>
    </source>
</evidence>
<dbReference type="EMBL" id="LWDD02000331">
    <property type="protein sequence ID" value="KAE8261701.1"/>
    <property type="molecule type" value="Genomic_DNA"/>
</dbReference>
<dbReference type="Gene3D" id="3.40.1790.10">
    <property type="entry name" value="Indigoidine synthase domain"/>
    <property type="match status" value="1"/>
</dbReference>
<reference evidence="10" key="1">
    <citation type="submission" date="2016-04" db="EMBL/GenBank/DDBJ databases">
        <authorList>
            <person name="Nguyen H.D."/>
            <person name="Kesanakurti P."/>
            <person name="Cullis J."/>
            <person name="Levesque C.A."/>
            <person name="Hambleton S."/>
        </authorList>
    </citation>
    <scope>NUCLEOTIDE SEQUENCE</scope>
    <source>
        <strain evidence="10">DAOMC 238032</strain>
    </source>
</reference>
<dbReference type="InterPro" id="IPR002173">
    <property type="entry name" value="Carboh/pur_kinase_PfkB_CS"/>
</dbReference>
<evidence type="ECO:0000313" key="12">
    <source>
        <dbReference type="Proteomes" id="UP000836402"/>
    </source>
</evidence>
<dbReference type="Proteomes" id="UP000077671">
    <property type="component" value="Unassembled WGS sequence"/>
</dbReference>
<name>A0A177UV25_9BASI</name>
<keyword evidence="7" id="KW-0326">Glycosidase</keyword>
<dbReference type="Gene3D" id="3.40.1190.20">
    <property type="match status" value="1"/>
</dbReference>
<dbReference type="InterPro" id="IPR022830">
    <property type="entry name" value="Indigdn_synthA-like"/>
</dbReference>
<keyword evidence="4" id="KW-0378">Hydrolase</keyword>
<evidence type="ECO:0000256" key="7">
    <source>
        <dbReference type="ARBA" id="ARBA00023295"/>
    </source>
</evidence>
<dbReference type="GO" id="GO:0016798">
    <property type="term" value="F:hydrolase activity, acting on glycosyl bonds"/>
    <property type="evidence" value="ECO:0007669"/>
    <property type="project" value="UniProtKB-KW"/>
</dbReference>
<keyword evidence="1" id="KW-0808">Transferase</keyword>
<dbReference type="EMBL" id="CAJHJG010005872">
    <property type="protein sequence ID" value="CAD6953178.1"/>
    <property type="molecule type" value="Genomic_DNA"/>
</dbReference>
<evidence type="ECO:0000313" key="9">
    <source>
        <dbReference type="EMBL" id="CAD6953178.1"/>
    </source>
</evidence>
<evidence type="ECO:0000256" key="3">
    <source>
        <dbReference type="ARBA" id="ARBA00022777"/>
    </source>
</evidence>
<dbReference type="Pfam" id="PF04227">
    <property type="entry name" value="Indigoidine_A"/>
    <property type="match status" value="1"/>
</dbReference>
<dbReference type="InterPro" id="IPR007342">
    <property type="entry name" value="PsuG"/>
</dbReference>
<dbReference type="SUPFAM" id="SSF110581">
    <property type="entry name" value="Indigoidine synthase A-like"/>
    <property type="match status" value="1"/>
</dbReference>
<evidence type="ECO:0000259" key="8">
    <source>
        <dbReference type="Pfam" id="PF00294"/>
    </source>
</evidence>
<keyword evidence="5" id="KW-0464">Manganese</keyword>
<reference evidence="9" key="3">
    <citation type="submission" date="2020-10" db="EMBL/GenBank/DDBJ databases">
        <authorList>
            <person name="Sedaghatjoo S."/>
        </authorList>
    </citation>
    <scope>NUCLEOTIDE SEQUENCE</scope>
    <source>
        <strain evidence="9">AZH3</strain>
    </source>
</reference>
<feature type="domain" description="Carbohydrate kinase PfkB" evidence="8">
    <location>
        <begin position="687"/>
        <end position="779"/>
    </location>
</feature>
<sequence length="793" mass="83159">MNGLSRFVRVHESVLAAVASRRPCVALESTIITHGLPYPANLRTALACEDAIRKEGAVPATVALLDGIAHVGLDRGQLERIAEAASSGKTDTRTKLIKAGRRDLATVLALGRDTIGGTTVSGTMVLAHHAGIPIFATGGIGGVHRGAESTMDISADLTELSRTPVSVFCSGAKSILSLPLTLEYLETAGVTVTSFHPGGRFPAFYSQDSGLDVTPVRDISHAADIIHASTSLGLQNGIVFGVPIPDSYAPAAQEIQLAVEQAVRESIEQGIDKRGKEVTPWLLARVSQLTDKALASNMALVINNSHVAAQTAVRYCSIRDVSHEDSHSGATPSSFMSSTSQRFDGASILVVGAAAVDISAQAHGATSQNTATTHPGRISLSPGGVARNVAEAASRLLQANLGGSRTEQSSRQTSISAVKLIAPIADDAFGAFLQDEADRAGMRQDGFYIMKASSSGSDDGKHVPRTSVCTLSLDNESNLLHGVADFESTSIPPATVAQDEAVSETARESSMPRQFAQHLGDCLSSLHGPQKHSSDAGPHPIVAFDANLGPDVLQQLIMSKQTHSSQFPPRAPVLLYEPTSLPKCSTVLVALKQCMLSSPDLFKAGPTAERPLIDICTPNRLELMGLHAAAVELGLVHPARRVAVDMAPGVQEAVSDEILLAANDLSSLFGWIFLKREKHGVTVFRRVPSAQQEGAVNVATSIPQDGGVSVMKVTQHPVPHRLQPSEIGNTTGAGDTFAGALIAGVALMGPPSSWSQAGLDDLVSWAQHAAACTVRSTLSVAPELSNLTFITRK</sequence>
<reference evidence="10" key="2">
    <citation type="journal article" date="2019" name="IMA Fungus">
        <title>Genome sequencing and comparison of five Tilletia species to identify candidate genes for the detection of regulated species infecting wheat.</title>
        <authorList>
            <person name="Nguyen H.D.T."/>
            <person name="Sultana T."/>
            <person name="Kesanakurti P."/>
            <person name="Hambleton S."/>
        </authorList>
    </citation>
    <scope>NUCLEOTIDE SEQUENCE</scope>
    <source>
        <strain evidence="10">DAOMC 238032</strain>
    </source>
</reference>
<dbReference type="AlphaFoldDB" id="A0A177UV25"/>
<keyword evidence="2" id="KW-0479">Metal-binding</keyword>
<evidence type="ECO:0000256" key="4">
    <source>
        <dbReference type="ARBA" id="ARBA00022801"/>
    </source>
</evidence>
<evidence type="ECO:0000256" key="5">
    <source>
        <dbReference type="ARBA" id="ARBA00023211"/>
    </source>
</evidence>
<evidence type="ECO:0000313" key="11">
    <source>
        <dbReference type="Proteomes" id="UP000077671"/>
    </source>
</evidence>
<accession>A0A177UV25</accession>
<dbReference type="PROSITE" id="PS00584">
    <property type="entry name" value="PFKB_KINASES_2"/>
    <property type="match status" value="1"/>
</dbReference>
<dbReference type="Pfam" id="PF00294">
    <property type="entry name" value="PfkB"/>
    <property type="match status" value="2"/>
</dbReference>
<protein>
    <recommendedName>
        <fullName evidence="8">Carbohydrate kinase PfkB domain-containing protein</fullName>
    </recommendedName>
</protein>
<gene>
    <name evidence="10" type="ORF">A4X03_0g3037</name>
    <name evidence="9" type="ORF">JKIAZH3_G9853</name>
</gene>
<evidence type="ECO:0000256" key="6">
    <source>
        <dbReference type="ARBA" id="ARBA00023239"/>
    </source>
</evidence>
<feature type="domain" description="Carbohydrate kinase PfkB" evidence="8">
    <location>
        <begin position="347"/>
        <end position="451"/>
    </location>
</feature>
<keyword evidence="3" id="KW-0418">Kinase</keyword>
<proteinExistence type="inferred from homology"/>
<evidence type="ECO:0000313" key="10">
    <source>
        <dbReference type="EMBL" id="KAE8261701.1"/>
    </source>
</evidence>
<organism evidence="10 11">
    <name type="scientific">Tilletia caries</name>
    <name type="common">wheat bunt fungus</name>
    <dbReference type="NCBI Taxonomy" id="13290"/>
    <lineage>
        <taxon>Eukaryota</taxon>
        <taxon>Fungi</taxon>
        <taxon>Dikarya</taxon>
        <taxon>Basidiomycota</taxon>
        <taxon>Ustilaginomycotina</taxon>
        <taxon>Exobasidiomycetes</taxon>
        <taxon>Tilletiales</taxon>
        <taxon>Tilletiaceae</taxon>
        <taxon>Tilletia</taxon>
    </lineage>
</organism>
<dbReference type="GO" id="GO:0046872">
    <property type="term" value="F:metal ion binding"/>
    <property type="evidence" value="ECO:0007669"/>
    <property type="project" value="UniProtKB-KW"/>
</dbReference>
<dbReference type="SUPFAM" id="SSF53613">
    <property type="entry name" value="Ribokinase-like"/>
    <property type="match status" value="1"/>
</dbReference>
<dbReference type="HAMAP" id="MF_01876">
    <property type="entry name" value="PsiMP_glycosidase"/>
    <property type="match status" value="1"/>
</dbReference>
<dbReference type="PANTHER" id="PTHR42909:SF1">
    <property type="entry name" value="CARBOHYDRATE KINASE PFKB DOMAIN-CONTAINING PROTEIN"/>
    <property type="match status" value="1"/>
</dbReference>
<evidence type="ECO:0000256" key="2">
    <source>
        <dbReference type="ARBA" id="ARBA00022723"/>
    </source>
</evidence>
<dbReference type="GO" id="GO:0004730">
    <property type="term" value="F:pseudouridylate synthase activity"/>
    <property type="evidence" value="ECO:0007669"/>
    <property type="project" value="InterPro"/>
</dbReference>
<comment type="caution">
    <text evidence="10">The sequence shown here is derived from an EMBL/GenBank/DDBJ whole genome shotgun (WGS) entry which is preliminary data.</text>
</comment>
<dbReference type="InterPro" id="IPR011611">
    <property type="entry name" value="PfkB_dom"/>
</dbReference>
<dbReference type="GO" id="GO:0016301">
    <property type="term" value="F:kinase activity"/>
    <property type="evidence" value="ECO:0007669"/>
    <property type="project" value="UniProtKB-KW"/>
</dbReference>
<keyword evidence="6" id="KW-0456">Lyase</keyword>
<dbReference type="PANTHER" id="PTHR42909">
    <property type="entry name" value="ZGC:136858"/>
    <property type="match status" value="1"/>
</dbReference>
<dbReference type="GO" id="GO:0005737">
    <property type="term" value="C:cytoplasm"/>
    <property type="evidence" value="ECO:0007669"/>
    <property type="project" value="TreeGrafter"/>
</dbReference>
<dbReference type="Proteomes" id="UP000836402">
    <property type="component" value="Unassembled WGS sequence"/>
</dbReference>
<dbReference type="InterPro" id="IPR029056">
    <property type="entry name" value="Ribokinase-like"/>
</dbReference>
<keyword evidence="12" id="KW-1185">Reference proteome</keyword>